<evidence type="ECO:0000313" key="8">
    <source>
        <dbReference type="Proteomes" id="UP000295210"/>
    </source>
</evidence>
<evidence type="ECO:0000313" key="7">
    <source>
        <dbReference type="EMBL" id="TCK70770.1"/>
    </source>
</evidence>
<evidence type="ECO:0000256" key="2">
    <source>
        <dbReference type="ARBA" id="ARBA00022692"/>
    </source>
</evidence>
<dbReference type="RefSeq" id="WP_165876843.1">
    <property type="nucleotide sequence ID" value="NZ_SMGK01000006.1"/>
</dbReference>
<evidence type="ECO:0000256" key="5">
    <source>
        <dbReference type="SAM" id="Phobius"/>
    </source>
</evidence>
<sequence>MPHAAPYLADSLVFDWRKSSFRSDWIFSVATAICLGAGLAAGHPGAALIAGSGAMTVGLGAKQSIDDSRLLPMIFVSLGMSLSTFFGMIASHESFVLVILAALWGFGYGMLSKRQAGYSWVGQQCVVTLLVASAFPFSVKAAAVRSLLELAGGAVQIICSSLLLRIFGQLKSDLVALGGYIRSEETEMRAMLAEAFRSLGRGEMQDAALPYSLRLAATLGICTEIYQRVHFSSGYWIPMTALLVLKPGLVDTVSRALARTLGTITGAVLVSLFIRQLQPGTVEIAFFIVLFAWLSYGMINVNYGLFTLFLTAYVVFLLSLANMPANLTAERRAFCTFLGGAIALSVRLVVIHHRSGSWSQ</sequence>
<evidence type="ECO:0000256" key="1">
    <source>
        <dbReference type="ARBA" id="ARBA00004141"/>
    </source>
</evidence>
<comment type="subcellular location">
    <subcellularLocation>
        <location evidence="1">Membrane</location>
        <topology evidence="1">Multi-pass membrane protein</topology>
    </subcellularLocation>
</comment>
<name>A0A4R1L1H5_9BACT</name>
<feature type="domain" description="Integral membrane bound transporter" evidence="6">
    <location>
        <begin position="223"/>
        <end position="345"/>
    </location>
</feature>
<protein>
    <submittedName>
        <fullName evidence="7">Fusaric acid resistance family protein</fullName>
    </submittedName>
</protein>
<dbReference type="Proteomes" id="UP000295210">
    <property type="component" value="Unassembled WGS sequence"/>
</dbReference>
<feature type="transmembrane region" description="Helical" evidence="5">
    <location>
        <begin position="143"/>
        <end position="164"/>
    </location>
</feature>
<keyword evidence="8" id="KW-1185">Reference proteome</keyword>
<feature type="transmembrane region" description="Helical" evidence="5">
    <location>
        <begin position="305"/>
        <end position="321"/>
    </location>
</feature>
<feature type="transmembrane region" description="Helical" evidence="5">
    <location>
        <begin position="118"/>
        <end position="137"/>
    </location>
</feature>
<dbReference type="GO" id="GO:0016020">
    <property type="term" value="C:membrane"/>
    <property type="evidence" value="ECO:0007669"/>
    <property type="project" value="UniProtKB-SubCell"/>
</dbReference>
<feature type="transmembrane region" description="Helical" evidence="5">
    <location>
        <begin position="25"/>
        <end position="49"/>
    </location>
</feature>
<evidence type="ECO:0000256" key="3">
    <source>
        <dbReference type="ARBA" id="ARBA00022989"/>
    </source>
</evidence>
<gene>
    <name evidence="7" type="ORF">C7378_3159</name>
</gene>
<feature type="transmembrane region" description="Helical" evidence="5">
    <location>
        <begin position="256"/>
        <end position="274"/>
    </location>
</feature>
<keyword evidence="2 5" id="KW-0812">Transmembrane</keyword>
<dbReference type="InterPro" id="IPR049453">
    <property type="entry name" value="Memb_transporter_dom"/>
</dbReference>
<dbReference type="AlphaFoldDB" id="A0A4R1L1H5"/>
<feature type="transmembrane region" description="Helical" evidence="5">
    <location>
        <begin position="333"/>
        <end position="351"/>
    </location>
</feature>
<dbReference type="Pfam" id="PF13515">
    <property type="entry name" value="FUSC_2"/>
    <property type="match status" value="1"/>
</dbReference>
<keyword evidence="4 5" id="KW-0472">Membrane</keyword>
<dbReference type="EMBL" id="SMGK01000006">
    <property type="protein sequence ID" value="TCK70770.1"/>
    <property type="molecule type" value="Genomic_DNA"/>
</dbReference>
<keyword evidence="3 5" id="KW-1133">Transmembrane helix</keyword>
<comment type="caution">
    <text evidence="7">The sequence shown here is derived from an EMBL/GenBank/DDBJ whole genome shotgun (WGS) entry which is preliminary data.</text>
</comment>
<feature type="transmembrane region" description="Helical" evidence="5">
    <location>
        <begin position="95"/>
        <end position="111"/>
    </location>
</feature>
<organism evidence="7 8">
    <name type="scientific">Acidipila rosea</name>
    <dbReference type="NCBI Taxonomy" id="768535"/>
    <lineage>
        <taxon>Bacteria</taxon>
        <taxon>Pseudomonadati</taxon>
        <taxon>Acidobacteriota</taxon>
        <taxon>Terriglobia</taxon>
        <taxon>Terriglobales</taxon>
        <taxon>Acidobacteriaceae</taxon>
        <taxon>Acidipila</taxon>
    </lineage>
</organism>
<evidence type="ECO:0000259" key="6">
    <source>
        <dbReference type="Pfam" id="PF13515"/>
    </source>
</evidence>
<reference evidence="7 8" key="1">
    <citation type="submission" date="2019-03" db="EMBL/GenBank/DDBJ databases">
        <title>Genomic Encyclopedia of Type Strains, Phase IV (KMG-IV): sequencing the most valuable type-strain genomes for metagenomic binning, comparative biology and taxonomic classification.</title>
        <authorList>
            <person name="Goeker M."/>
        </authorList>
    </citation>
    <scope>NUCLEOTIDE SEQUENCE [LARGE SCALE GENOMIC DNA]</scope>
    <source>
        <strain evidence="7 8">DSM 103428</strain>
    </source>
</reference>
<feature type="transmembrane region" description="Helical" evidence="5">
    <location>
        <begin position="281"/>
        <end position="299"/>
    </location>
</feature>
<proteinExistence type="predicted"/>
<accession>A0A4R1L1H5</accession>
<evidence type="ECO:0000256" key="4">
    <source>
        <dbReference type="ARBA" id="ARBA00023136"/>
    </source>
</evidence>
<feature type="transmembrane region" description="Helical" evidence="5">
    <location>
        <begin position="70"/>
        <end position="89"/>
    </location>
</feature>